<gene>
    <name evidence="2" type="ORF">PNIG_a3449</name>
</gene>
<dbReference type="GO" id="GO:0071111">
    <property type="term" value="F:cyclic-guanylate-specific phosphodiesterase activity"/>
    <property type="evidence" value="ECO:0007669"/>
    <property type="project" value="InterPro"/>
</dbReference>
<dbReference type="Proteomes" id="UP000198329">
    <property type="component" value="Chromosome I"/>
</dbReference>
<name>A0AAC9UKL6_9GAMM</name>
<protein>
    <recommendedName>
        <fullName evidence="1">EAL domain-containing protein</fullName>
    </recommendedName>
</protein>
<evidence type="ECO:0000313" key="3">
    <source>
        <dbReference type="Proteomes" id="UP000198329"/>
    </source>
</evidence>
<dbReference type="RefSeq" id="WP_089368793.1">
    <property type="nucleotide sequence ID" value="NZ_BJXZ01000028.1"/>
</dbReference>
<dbReference type="KEGG" id="png:PNIG_a3449"/>
<dbReference type="InterPro" id="IPR001633">
    <property type="entry name" value="EAL_dom"/>
</dbReference>
<evidence type="ECO:0000259" key="1">
    <source>
        <dbReference type="PROSITE" id="PS50883"/>
    </source>
</evidence>
<proteinExistence type="predicted"/>
<dbReference type="AlphaFoldDB" id="A0AAC9UKL6"/>
<dbReference type="PROSITE" id="PS50883">
    <property type="entry name" value="EAL"/>
    <property type="match status" value="1"/>
</dbReference>
<dbReference type="SUPFAM" id="SSF141868">
    <property type="entry name" value="EAL domain-like"/>
    <property type="match status" value="1"/>
</dbReference>
<dbReference type="CDD" id="cd01948">
    <property type="entry name" value="EAL"/>
    <property type="match status" value="1"/>
</dbReference>
<dbReference type="PANTHER" id="PTHR33121:SF32">
    <property type="entry name" value="RNASE E SPECIFICITY FACTOR CSRD"/>
    <property type="match status" value="1"/>
</dbReference>
<dbReference type="Gene3D" id="3.20.20.450">
    <property type="entry name" value="EAL domain"/>
    <property type="match status" value="1"/>
</dbReference>
<dbReference type="GeneID" id="300942967"/>
<evidence type="ECO:0000313" key="2">
    <source>
        <dbReference type="EMBL" id="ASM55343.1"/>
    </source>
</evidence>
<sequence>MQKGKLKFINRFKAHLVVLLNLIILAATRWVAHLATRVASLKSRFNVKHKVEAETAPTNTLGNDRLLSESSTAAAYNIFALIECHCHFDPSTDLEASFKILLAKNLPALNYISVKLLSAGNLAVTIKHIPIIKLELYIECLNFCALTICKKHQKHLTAKNVKIGLCNYRASANQTLVYQQAKSALTLSQQSPLQHCHRLGISHSRVNIFSNNQIIKSIKKNKFVIYFQPLFELDSGRILQHEVLIRVRGGANELLLANAGINQLDNDQDAFLFDQAIIIKVKKLLLADTSAAIISISLHPKNWFNKAFWQWLITQVSDFKIEHKLQFEINAADFFKYQIRLQGVLKIITKLNYQIIIDGIKSSDHIIQLVNYPQVLGVKLAYDLVHSIEASTHQQSCVKNIVNACQLLNIAVFASDVETKQELQMLTILGVDAAQGFYFTQLLPDFTKTVFH</sequence>
<dbReference type="Pfam" id="PF00563">
    <property type="entry name" value="EAL"/>
    <property type="match status" value="1"/>
</dbReference>
<dbReference type="InterPro" id="IPR050706">
    <property type="entry name" value="Cyclic-di-GMP_PDE-like"/>
</dbReference>
<organism evidence="2 3">
    <name type="scientific">Pseudoalteromonas nigrifaciens</name>
    <dbReference type="NCBI Taxonomy" id="28109"/>
    <lineage>
        <taxon>Bacteria</taxon>
        <taxon>Pseudomonadati</taxon>
        <taxon>Pseudomonadota</taxon>
        <taxon>Gammaproteobacteria</taxon>
        <taxon>Alteromonadales</taxon>
        <taxon>Pseudoalteromonadaceae</taxon>
        <taxon>Pseudoalteromonas</taxon>
    </lineage>
</organism>
<dbReference type="InterPro" id="IPR035919">
    <property type="entry name" value="EAL_sf"/>
</dbReference>
<accession>A0AAC9UKL6</accession>
<dbReference type="EMBL" id="CP011036">
    <property type="protein sequence ID" value="ASM55343.1"/>
    <property type="molecule type" value="Genomic_DNA"/>
</dbReference>
<dbReference type="SMART" id="SM00052">
    <property type="entry name" value="EAL"/>
    <property type="match status" value="1"/>
</dbReference>
<dbReference type="PANTHER" id="PTHR33121">
    <property type="entry name" value="CYCLIC DI-GMP PHOSPHODIESTERASE PDEF"/>
    <property type="match status" value="1"/>
</dbReference>
<keyword evidence="3" id="KW-1185">Reference proteome</keyword>
<reference evidence="2 3" key="1">
    <citation type="submission" date="2015-03" db="EMBL/GenBank/DDBJ databases">
        <authorList>
            <person name="Xie B.-B."/>
            <person name="Rong J.-C."/>
            <person name="Qin Q.-L."/>
            <person name="Zhang Y.-Z."/>
        </authorList>
    </citation>
    <scope>NUCLEOTIDE SEQUENCE [LARGE SCALE GENOMIC DNA]</scope>
    <source>
        <strain evidence="2 3">KMM 661</strain>
    </source>
</reference>
<feature type="domain" description="EAL" evidence="1">
    <location>
        <begin position="207"/>
        <end position="452"/>
    </location>
</feature>